<dbReference type="InterPro" id="IPR045074">
    <property type="entry name" value="GST_C_Tau"/>
</dbReference>
<dbReference type="Pfam" id="PF02798">
    <property type="entry name" value="GST_N"/>
    <property type="match status" value="1"/>
</dbReference>
<dbReference type="SFLD" id="SFLDG01152">
    <property type="entry name" value="Main.3:_Omega-_and_Tau-like"/>
    <property type="match status" value="1"/>
</dbReference>
<dbReference type="EMBL" id="JAWXYG010000006">
    <property type="protein sequence ID" value="KAK4270388.1"/>
    <property type="molecule type" value="Genomic_DNA"/>
</dbReference>
<dbReference type="Gene3D" id="1.20.1050.10">
    <property type="match status" value="1"/>
</dbReference>
<sequence>MASNQHVKLFGMVGSPIVARAEIALKLKGVEYEYVNESFSNKSDDLLKYNPIHKKVPVVLHNGKPICESLVIVEYVDEVWTGYPILPSDPYHRAQARFWSKFIDDKVFPAVYKAAWNPNEKEREKGAEEVREVLTILENELKGKFFNGDSVGLLDIAALFIAFWLPLLQEAGGLDLYGGEKYPKLEKWGHDILNHPVIEGVLPPRDLVLTFFKTRFQSISASK</sequence>
<evidence type="ECO:0000256" key="3">
    <source>
        <dbReference type="ARBA" id="ARBA00025743"/>
    </source>
</evidence>
<dbReference type="AlphaFoldDB" id="A0AAE1JL95"/>
<dbReference type="InterPro" id="IPR010987">
    <property type="entry name" value="Glutathione-S-Trfase_C-like"/>
</dbReference>
<feature type="domain" description="GST C-terminal" evidence="6">
    <location>
        <begin position="89"/>
        <end position="216"/>
    </location>
</feature>
<evidence type="ECO:0000259" key="5">
    <source>
        <dbReference type="PROSITE" id="PS50404"/>
    </source>
</evidence>
<comment type="similarity">
    <text evidence="3">Belongs to the GST superfamily. Tau family.</text>
</comment>
<evidence type="ECO:0000313" key="8">
    <source>
        <dbReference type="Proteomes" id="UP001293593"/>
    </source>
</evidence>
<dbReference type="InterPro" id="IPR004046">
    <property type="entry name" value="GST_C"/>
</dbReference>
<comment type="caution">
    <text evidence="7">The sequence shown here is derived from an EMBL/GenBank/DDBJ whole genome shotgun (WGS) entry which is preliminary data.</text>
</comment>
<dbReference type="InterPro" id="IPR004045">
    <property type="entry name" value="Glutathione_S-Trfase_N"/>
</dbReference>
<dbReference type="InterPro" id="IPR036282">
    <property type="entry name" value="Glutathione-S-Trfase_C_sf"/>
</dbReference>
<keyword evidence="8" id="KW-1185">Reference proteome</keyword>
<dbReference type="InterPro" id="IPR040079">
    <property type="entry name" value="Glutathione_S-Trfase"/>
</dbReference>
<dbReference type="FunFam" id="1.20.1050.10:FF:000012">
    <property type="entry name" value="Tau class glutathione S-transferase"/>
    <property type="match status" value="1"/>
</dbReference>
<dbReference type="PROSITE" id="PS50404">
    <property type="entry name" value="GST_NTER"/>
    <property type="match status" value="1"/>
</dbReference>
<accession>A0AAE1JL95</accession>
<feature type="domain" description="GST N-terminal" evidence="5">
    <location>
        <begin position="5"/>
        <end position="84"/>
    </location>
</feature>
<dbReference type="CDD" id="cd03058">
    <property type="entry name" value="GST_N_Tau"/>
    <property type="match status" value="1"/>
</dbReference>
<comment type="catalytic activity">
    <reaction evidence="4">
        <text>RX + glutathione = an S-substituted glutathione + a halide anion + H(+)</text>
        <dbReference type="Rhea" id="RHEA:16437"/>
        <dbReference type="ChEBI" id="CHEBI:15378"/>
        <dbReference type="ChEBI" id="CHEBI:16042"/>
        <dbReference type="ChEBI" id="CHEBI:17792"/>
        <dbReference type="ChEBI" id="CHEBI:57925"/>
        <dbReference type="ChEBI" id="CHEBI:90779"/>
        <dbReference type="EC" id="2.5.1.18"/>
    </reaction>
</comment>
<dbReference type="PROSITE" id="PS50405">
    <property type="entry name" value="GST_CTER"/>
    <property type="match status" value="1"/>
</dbReference>
<dbReference type="FunFam" id="3.40.30.10:FF:000044">
    <property type="entry name" value="Glutathione S-transferase GSTU6"/>
    <property type="match status" value="1"/>
</dbReference>
<dbReference type="PANTHER" id="PTHR11260:SF676">
    <property type="entry name" value="GLUTATHIONE S-TRANSFERASE U8"/>
    <property type="match status" value="1"/>
</dbReference>
<dbReference type="CDD" id="cd03185">
    <property type="entry name" value="GST_C_Tau"/>
    <property type="match status" value="1"/>
</dbReference>
<evidence type="ECO:0000313" key="7">
    <source>
        <dbReference type="EMBL" id="KAK4270388.1"/>
    </source>
</evidence>
<evidence type="ECO:0000256" key="1">
    <source>
        <dbReference type="ARBA" id="ARBA00012452"/>
    </source>
</evidence>
<reference evidence="7" key="1">
    <citation type="submission" date="2023-10" db="EMBL/GenBank/DDBJ databases">
        <title>Chromosome-level genome of the transformable northern wattle, Acacia crassicarpa.</title>
        <authorList>
            <person name="Massaro I."/>
            <person name="Sinha N.R."/>
            <person name="Poethig S."/>
            <person name="Leichty A.R."/>
        </authorList>
    </citation>
    <scope>NUCLEOTIDE SEQUENCE</scope>
    <source>
        <strain evidence="7">Acra3RX</strain>
        <tissue evidence="7">Leaf</tissue>
    </source>
</reference>
<dbReference type="InterPro" id="IPR036249">
    <property type="entry name" value="Thioredoxin-like_sf"/>
</dbReference>
<dbReference type="GO" id="GO:0004364">
    <property type="term" value="F:glutathione transferase activity"/>
    <property type="evidence" value="ECO:0007669"/>
    <property type="project" value="UniProtKB-EC"/>
</dbReference>
<dbReference type="SFLD" id="SFLDS00019">
    <property type="entry name" value="Glutathione_Transferase_(cytos"/>
    <property type="match status" value="1"/>
</dbReference>
<dbReference type="GO" id="GO:0006749">
    <property type="term" value="P:glutathione metabolic process"/>
    <property type="evidence" value="ECO:0007669"/>
    <property type="project" value="InterPro"/>
</dbReference>
<dbReference type="SUPFAM" id="SSF47616">
    <property type="entry name" value="GST C-terminal domain-like"/>
    <property type="match status" value="1"/>
</dbReference>
<keyword evidence="2" id="KW-0808">Transferase</keyword>
<dbReference type="EC" id="2.5.1.18" evidence="1"/>
<dbReference type="Pfam" id="PF00043">
    <property type="entry name" value="GST_C"/>
    <property type="match status" value="1"/>
</dbReference>
<evidence type="ECO:0000256" key="4">
    <source>
        <dbReference type="ARBA" id="ARBA00047960"/>
    </source>
</evidence>
<dbReference type="GO" id="GO:0005737">
    <property type="term" value="C:cytoplasm"/>
    <property type="evidence" value="ECO:0007669"/>
    <property type="project" value="TreeGrafter"/>
</dbReference>
<dbReference type="Gene3D" id="3.40.30.10">
    <property type="entry name" value="Glutaredoxin"/>
    <property type="match status" value="1"/>
</dbReference>
<dbReference type="InterPro" id="IPR045073">
    <property type="entry name" value="Omega/Tau-like"/>
</dbReference>
<name>A0AAE1JL95_9FABA</name>
<organism evidence="7 8">
    <name type="scientific">Acacia crassicarpa</name>
    <name type="common">northern wattle</name>
    <dbReference type="NCBI Taxonomy" id="499986"/>
    <lineage>
        <taxon>Eukaryota</taxon>
        <taxon>Viridiplantae</taxon>
        <taxon>Streptophyta</taxon>
        <taxon>Embryophyta</taxon>
        <taxon>Tracheophyta</taxon>
        <taxon>Spermatophyta</taxon>
        <taxon>Magnoliopsida</taxon>
        <taxon>eudicotyledons</taxon>
        <taxon>Gunneridae</taxon>
        <taxon>Pentapetalae</taxon>
        <taxon>rosids</taxon>
        <taxon>fabids</taxon>
        <taxon>Fabales</taxon>
        <taxon>Fabaceae</taxon>
        <taxon>Caesalpinioideae</taxon>
        <taxon>mimosoid clade</taxon>
        <taxon>Acacieae</taxon>
        <taxon>Acacia</taxon>
    </lineage>
</organism>
<evidence type="ECO:0000256" key="2">
    <source>
        <dbReference type="ARBA" id="ARBA00022679"/>
    </source>
</evidence>
<dbReference type="SFLD" id="SFLDG00358">
    <property type="entry name" value="Main_(cytGST)"/>
    <property type="match status" value="1"/>
</dbReference>
<dbReference type="PANTHER" id="PTHR11260">
    <property type="entry name" value="GLUTATHIONE S-TRANSFERASE, GST, SUPERFAMILY, GST DOMAIN CONTAINING"/>
    <property type="match status" value="1"/>
</dbReference>
<gene>
    <name evidence="7" type="ORF">QN277_023426</name>
</gene>
<dbReference type="Proteomes" id="UP001293593">
    <property type="component" value="Unassembled WGS sequence"/>
</dbReference>
<proteinExistence type="inferred from homology"/>
<protein>
    <recommendedName>
        <fullName evidence="1">glutathione transferase</fullName>
        <ecNumber evidence="1">2.5.1.18</ecNumber>
    </recommendedName>
</protein>
<dbReference type="SUPFAM" id="SSF52833">
    <property type="entry name" value="Thioredoxin-like"/>
    <property type="match status" value="1"/>
</dbReference>
<evidence type="ECO:0000259" key="6">
    <source>
        <dbReference type="PROSITE" id="PS50405"/>
    </source>
</evidence>